<gene>
    <name evidence="2" type="ORF">JK635_00120</name>
</gene>
<evidence type="ECO:0008006" key="4">
    <source>
        <dbReference type="Google" id="ProtNLM"/>
    </source>
</evidence>
<organism evidence="2 3">
    <name type="scientific">Neobacillus paridis</name>
    <dbReference type="NCBI Taxonomy" id="2803862"/>
    <lineage>
        <taxon>Bacteria</taxon>
        <taxon>Bacillati</taxon>
        <taxon>Bacillota</taxon>
        <taxon>Bacilli</taxon>
        <taxon>Bacillales</taxon>
        <taxon>Bacillaceae</taxon>
        <taxon>Neobacillus</taxon>
    </lineage>
</organism>
<name>A0ABS1TH52_9BACI</name>
<comment type="caution">
    <text evidence="2">The sequence shown here is derived from an EMBL/GenBank/DDBJ whole genome shotgun (WGS) entry which is preliminary data.</text>
</comment>
<reference evidence="2 3" key="1">
    <citation type="submission" date="2021-01" db="EMBL/GenBank/DDBJ databases">
        <title>Genome public.</title>
        <authorList>
            <person name="Liu C."/>
            <person name="Sun Q."/>
        </authorList>
    </citation>
    <scope>NUCLEOTIDE SEQUENCE [LARGE SCALE GENOMIC DNA]</scope>
    <source>
        <strain evidence="2 3">YIM B02564</strain>
    </source>
</reference>
<feature type="compositionally biased region" description="Polar residues" evidence="1">
    <location>
        <begin position="45"/>
        <end position="55"/>
    </location>
</feature>
<proteinExistence type="predicted"/>
<sequence>MKQNNHSNHKGMTATQQNSGSQYHEEHAGHVTGYGEMDPVAEGGSNMSNQPNSTS</sequence>
<keyword evidence="3" id="KW-1185">Reference proteome</keyword>
<dbReference type="EMBL" id="JAESWB010000005">
    <property type="protein sequence ID" value="MBL4950648.1"/>
    <property type="molecule type" value="Genomic_DNA"/>
</dbReference>
<dbReference type="RefSeq" id="WP_202651212.1">
    <property type="nucleotide sequence ID" value="NZ_JAESWB010000005.1"/>
</dbReference>
<feature type="region of interest" description="Disordered" evidence="1">
    <location>
        <begin position="1"/>
        <end position="55"/>
    </location>
</feature>
<protein>
    <recommendedName>
        <fullName evidence="4">DUF4025 domain-containing protein</fullName>
    </recommendedName>
</protein>
<accession>A0ABS1TH52</accession>
<evidence type="ECO:0000313" key="3">
    <source>
        <dbReference type="Proteomes" id="UP000623967"/>
    </source>
</evidence>
<evidence type="ECO:0000256" key="1">
    <source>
        <dbReference type="SAM" id="MobiDB-lite"/>
    </source>
</evidence>
<evidence type="ECO:0000313" key="2">
    <source>
        <dbReference type="EMBL" id="MBL4950648.1"/>
    </source>
</evidence>
<feature type="compositionally biased region" description="Polar residues" evidence="1">
    <location>
        <begin position="13"/>
        <end position="22"/>
    </location>
</feature>
<dbReference type="Proteomes" id="UP000623967">
    <property type="component" value="Unassembled WGS sequence"/>
</dbReference>